<evidence type="ECO:0000256" key="1">
    <source>
        <dbReference type="ARBA" id="ARBA00023015"/>
    </source>
</evidence>
<dbReference type="Pfam" id="PF12833">
    <property type="entry name" value="HTH_18"/>
    <property type="match status" value="1"/>
</dbReference>
<dbReference type="AlphaFoldDB" id="B0RKH8"/>
<keyword evidence="2" id="KW-0238">DNA-binding</keyword>
<dbReference type="InterPro" id="IPR050204">
    <property type="entry name" value="AraC_XylS_family_regulators"/>
</dbReference>
<dbReference type="InterPro" id="IPR035418">
    <property type="entry name" value="AraC-bd_2"/>
</dbReference>
<reference evidence="4" key="1">
    <citation type="submission" date="2007-10" db="EMBL/GenBank/DDBJ databases">
        <title>A 2D electrophoretic study of proteins secreted by Herbaspirillum seropedicae.</title>
        <authorList>
            <person name="Chaves D.F.S."/>
            <person name="Souza E.M."/>
            <person name="Monteiro R.A."/>
            <person name="Cruz L.M."/>
            <person name="Pedrosa F.O."/>
        </authorList>
    </citation>
    <scope>NUCLEOTIDE SEQUENCE</scope>
</reference>
<organism evidence="4">
    <name type="scientific">Herbaspirillum seropedicae</name>
    <dbReference type="NCBI Taxonomy" id="964"/>
    <lineage>
        <taxon>Bacteria</taxon>
        <taxon>Pseudomonadati</taxon>
        <taxon>Pseudomonadota</taxon>
        <taxon>Betaproteobacteria</taxon>
        <taxon>Burkholderiales</taxon>
        <taxon>Oxalobacteraceae</taxon>
        <taxon>Herbaspirillum</taxon>
    </lineage>
</organism>
<evidence type="ECO:0000256" key="2">
    <source>
        <dbReference type="ARBA" id="ARBA00023125"/>
    </source>
</evidence>
<dbReference type="SUPFAM" id="SSF46689">
    <property type="entry name" value="Homeodomain-like"/>
    <property type="match status" value="1"/>
</dbReference>
<evidence type="ECO:0000256" key="3">
    <source>
        <dbReference type="ARBA" id="ARBA00023163"/>
    </source>
</evidence>
<dbReference type="Pfam" id="PF14525">
    <property type="entry name" value="AraC_binding_2"/>
    <property type="match status" value="1"/>
</dbReference>
<name>B0RKH8_HERSE</name>
<gene>
    <name evidence="4" type="ORF">HS287.0725</name>
</gene>
<dbReference type="OMA" id="LAFRWGF"/>
<dbReference type="PATRIC" id="fig|964.11.peg.979"/>
<keyword evidence="3" id="KW-0804">Transcription</keyword>
<dbReference type="KEGG" id="hsz:ACP92_04695"/>
<dbReference type="PROSITE" id="PS01124">
    <property type="entry name" value="HTH_ARAC_FAMILY_2"/>
    <property type="match status" value="1"/>
</dbReference>
<dbReference type="PRINTS" id="PR00032">
    <property type="entry name" value="HTHARAC"/>
</dbReference>
<dbReference type="PANTHER" id="PTHR46796:SF6">
    <property type="entry name" value="ARAC SUBFAMILY"/>
    <property type="match status" value="1"/>
</dbReference>
<protein>
    <submittedName>
        <fullName evidence="4">AraC family transcription regulator protein</fullName>
    </submittedName>
</protein>
<evidence type="ECO:0000313" key="4">
    <source>
        <dbReference type="EMBL" id="CAP19690.1"/>
    </source>
</evidence>
<dbReference type="GO" id="GO:0003700">
    <property type="term" value="F:DNA-binding transcription factor activity"/>
    <property type="evidence" value="ECO:0007669"/>
    <property type="project" value="InterPro"/>
</dbReference>
<proteinExistence type="predicted"/>
<keyword evidence="1" id="KW-0805">Transcription regulation</keyword>
<dbReference type="EMBL" id="AM905472">
    <property type="protein sequence ID" value="CAP19690.1"/>
    <property type="molecule type" value="Genomic_DNA"/>
</dbReference>
<accession>B0RKH8</accession>
<reference evidence="4" key="2">
    <citation type="submission" date="2008-02" db="EMBL/GenBank/DDBJ databases">
        <title>Genome sequence of the nitrogen fixing bacterium Herbaspirillum seropedicae.</title>
        <authorList>
            <consortium name="Genopar Consortium"/>
            <person name="Pedrosa F.O."/>
        </authorList>
    </citation>
    <scope>NUCLEOTIDE SEQUENCE</scope>
</reference>
<dbReference type="PANTHER" id="PTHR46796">
    <property type="entry name" value="HTH-TYPE TRANSCRIPTIONAL ACTIVATOR RHAS-RELATED"/>
    <property type="match status" value="1"/>
</dbReference>
<dbReference type="InterPro" id="IPR009057">
    <property type="entry name" value="Homeodomain-like_sf"/>
</dbReference>
<dbReference type="InterPro" id="IPR018060">
    <property type="entry name" value="HTH_AraC"/>
</dbReference>
<dbReference type="InterPro" id="IPR020449">
    <property type="entry name" value="Tscrpt_reg_AraC-type_HTH"/>
</dbReference>
<dbReference type="GO" id="GO:0043565">
    <property type="term" value="F:sequence-specific DNA binding"/>
    <property type="evidence" value="ECO:0007669"/>
    <property type="project" value="InterPro"/>
</dbReference>
<dbReference type="Gene3D" id="1.10.10.60">
    <property type="entry name" value="Homeodomain-like"/>
    <property type="match status" value="1"/>
</dbReference>
<sequence length="350" mass="39101">MKLWSTQSRAQNERFSYWREVLCEAFVSLNPILNEKHTVIDFAGEVSSRSLSTTAQTRVFSKAQHIQRRGEEIRRNPVEYCFANFQLEGSCVVRQDGQESMVLPGDFSIVDSTRPYFLDYQGDWHVLSFRIPREQVISRLASPYKATARRVDGKAGMGLVASRFARSLEQVDLDMGSGVQDCLSAALNSIIAIALGATLEAQERDRLPVREAIRLAVETYIRDHLEEPHLGPDMLASRFKVSRRTLYSLFEEAPLSVSSLIRELRLQRSARDLLSPGHPGVLAVALRWGFSDASHFSRLFKRRFGVCPREFADFTLKGGLDAGNGGAFSVSSLDATLGAGHPSPFSMTRP</sequence>
<dbReference type="SMART" id="SM00342">
    <property type="entry name" value="HTH_ARAC"/>
    <property type="match status" value="1"/>
</dbReference>